<keyword evidence="3" id="KW-0804">Transcription</keyword>
<dbReference type="Pfam" id="PF00392">
    <property type="entry name" value="GntR"/>
    <property type="match status" value="1"/>
</dbReference>
<dbReference type="InterPro" id="IPR011663">
    <property type="entry name" value="UTRA"/>
</dbReference>
<dbReference type="AlphaFoldDB" id="A0A964E4K6"/>
<dbReference type="SMART" id="SM00345">
    <property type="entry name" value="HTH_GNTR"/>
    <property type="match status" value="1"/>
</dbReference>
<keyword evidence="6" id="KW-1185">Reference proteome</keyword>
<comment type="caution">
    <text evidence="5">The sequence shown here is derived from an EMBL/GenBank/DDBJ whole genome shotgun (WGS) entry which is preliminary data.</text>
</comment>
<proteinExistence type="predicted"/>
<dbReference type="PANTHER" id="PTHR44846">
    <property type="entry name" value="MANNOSYL-D-GLYCERATE TRANSPORT/METABOLISM SYSTEM REPRESSOR MNGR-RELATED"/>
    <property type="match status" value="1"/>
</dbReference>
<dbReference type="InterPro" id="IPR028978">
    <property type="entry name" value="Chorismate_lyase_/UTRA_dom_sf"/>
</dbReference>
<evidence type="ECO:0000256" key="1">
    <source>
        <dbReference type="ARBA" id="ARBA00023015"/>
    </source>
</evidence>
<name>A0A964E4K6_9PROT</name>
<dbReference type="Gene3D" id="1.10.10.10">
    <property type="entry name" value="Winged helix-like DNA-binding domain superfamily/Winged helix DNA-binding domain"/>
    <property type="match status" value="1"/>
</dbReference>
<dbReference type="GO" id="GO:0003700">
    <property type="term" value="F:DNA-binding transcription factor activity"/>
    <property type="evidence" value="ECO:0007669"/>
    <property type="project" value="InterPro"/>
</dbReference>
<keyword evidence="2" id="KW-0238">DNA-binding</keyword>
<dbReference type="EMBL" id="JAESVA010000004">
    <property type="protein sequence ID" value="MCB8881073.1"/>
    <property type="molecule type" value="Genomic_DNA"/>
</dbReference>
<sequence length="251" mass="28127">MPWNDAPLEDGPIPLWHQIAERLRLSIDQGEFTSGDRLPSEAELFAAFGVSRTTARTALDSLEHDGLISRRSGKGSILLAKIDQPSQRLAGFAEDMRLLGLKPSYRTRAIRQIDCPHDWDELFAFKPRQKRKLIEVERLLLANKKPVGLSRSWFAPLLLGLKREPQISELDEGSLYAWIEDQSGRAILSGEEFVSATVADAPTAAILDTVEGFPLLSVARTTRDGSGATIEYAELVYRADRYRLRVDLVRK</sequence>
<evidence type="ECO:0000259" key="4">
    <source>
        <dbReference type="PROSITE" id="PS50949"/>
    </source>
</evidence>
<dbReference type="Proteomes" id="UP000721844">
    <property type="component" value="Unassembled WGS sequence"/>
</dbReference>
<organism evidence="5 6">
    <name type="scientific">Acidisoma cellulosilyticum</name>
    <dbReference type="NCBI Taxonomy" id="2802395"/>
    <lineage>
        <taxon>Bacteria</taxon>
        <taxon>Pseudomonadati</taxon>
        <taxon>Pseudomonadota</taxon>
        <taxon>Alphaproteobacteria</taxon>
        <taxon>Acetobacterales</taxon>
        <taxon>Acidocellaceae</taxon>
        <taxon>Acidisoma</taxon>
    </lineage>
</organism>
<keyword evidence="1" id="KW-0805">Transcription regulation</keyword>
<dbReference type="SMART" id="SM00866">
    <property type="entry name" value="UTRA"/>
    <property type="match status" value="1"/>
</dbReference>
<dbReference type="CDD" id="cd07377">
    <property type="entry name" value="WHTH_GntR"/>
    <property type="match status" value="1"/>
</dbReference>
<dbReference type="GO" id="GO:0003677">
    <property type="term" value="F:DNA binding"/>
    <property type="evidence" value="ECO:0007669"/>
    <property type="project" value="UniProtKB-KW"/>
</dbReference>
<feature type="domain" description="HTH gntR-type" evidence="4">
    <location>
        <begin position="13"/>
        <end position="81"/>
    </location>
</feature>
<dbReference type="InterPro" id="IPR036390">
    <property type="entry name" value="WH_DNA-bd_sf"/>
</dbReference>
<accession>A0A964E4K6</accession>
<dbReference type="InterPro" id="IPR050679">
    <property type="entry name" value="Bact_HTH_transcr_reg"/>
</dbReference>
<evidence type="ECO:0000256" key="3">
    <source>
        <dbReference type="ARBA" id="ARBA00023163"/>
    </source>
</evidence>
<dbReference type="GO" id="GO:0045892">
    <property type="term" value="P:negative regulation of DNA-templated transcription"/>
    <property type="evidence" value="ECO:0007669"/>
    <property type="project" value="TreeGrafter"/>
</dbReference>
<dbReference type="InterPro" id="IPR000524">
    <property type="entry name" value="Tscrpt_reg_HTH_GntR"/>
</dbReference>
<dbReference type="RefSeq" id="WP_227307748.1">
    <property type="nucleotide sequence ID" value="NZ_JAESVA010000004.1"/>
</dbReference>
<dbReference type="InterPro" id="IPR036388">
    <property type="entry name" value="WH-like_DNA-bd_sf"/>
</dbReference>
<dbReference type="PRINTS" id="PR00035">
    <property type="entry name" value="HTHGNTR"/>
</dbReference>
<dbReference type="Pfam" id="PF07702">
    <property type="entry name" value="UTRA"/>
    <property type="match status" value="1"/>
</dbReference>
<dbReference type="SUPFAM" id="SSF64288">
    <property type="entry name" value="Chorismate lyase-like"/>
    <property type="match status" value="1"/>
</dbReference>
<evidence type="ECO:0000313" key="5">
    <source>
        <dbReference type="EMBL" id="MCB8881073.1"/>
    </source>
</evidence>
<dbReference type="Gene3D" id="3.40.1410.10">
    <property type="entry name" value="Chorismate lyase-like"/>
    <property type="match status" value="1"/>
</dbReference>
<dbReference type="PANTHER" id="PTHR44846:SF1">
    <property type="entry name" value="MANNOSYL-D-GLYCERATE TRANSPORT_METABOLISM SYSTEM REPRESSOR MNGR-RELATED"/>
    <property type="match status" value="1"/>
</dbReference>
<reference evidence="5 6" key="1">
    <citation type="journal article" date="2021" name="Microorganisms">
        <title>Acidisoma silvae sp. nov. and Acidisomacellulosilytica sp. nov., Two Acidophilic Bacteria Isolated from Decaying Wood, Hydrolyzing Cellulose and Producing Poly-3-hydroxybutyrate.</title>
        <authorList>
            <person name="Mieszkin S."/>
            <person name="Pouder E."/>
            <person name="Uroz S."/>
            <person name="Simon-Colin C."/>
            <person name="Alain K."/>
        </authorList>
    </citation>
    <scope>NUCLEOTIDE SEQUENCE [LARGE SCALE GENOMIC DNA]</scope>
    <source>
        <strain evidence="5 6">HW T5.17</strain>
    </source>
</reference>
<dbReference type="PROSITE" id="PS50949">
    <property type="entry name" value="HTH_GNTR"/>
    <property type="match status" value="1"/>
</dbReference>
<evidence type="ECO:0000313" key="6">
    <source>
        <dbReference type="Proteomes" id="UP000721844"/>
    </source>
</evidence>
<evidence type="ECO:0000256" key="2">
    <source>
        <dbReference type="ARBA" id="ARBA00023125"/>
    </source>
</evidence>
<protein>
    <submittedName>
        <fullName evidence="5">GntR family transcriptional regulator</fullName>
    </submittedName>
</protein>
<gene>
    <name evidence="5" type="ORF">ACELLULO517_12575</name>
</gene>
<dbReference type="SUPFAM" id="SSF46785">
    <property type="entry name" value="Winged helix' DNA-binding domain"/>
    <property type="match status" value="1"/>
</dbReference>